<sequence length="339" mass="38341">MFRLFRLFLAPAATTDDISAAFRVLGLDPNCVNGNNSGATGAEIVRAQYLRLARLHHPDISSGDDQKMKIINTAYEMIQSSGVLNARAVGNTENIAGKEEKGIQSDKGTGRFTPKAGLRRRRVPDNFADGDSWAMKSTLEWSTMMGSVFGVQAVSEEELRNPANHPFSHSKFFTFDEDICIYRMVRGGATVRQVARTLGKPATFVERRLHNAQFRQRVQYVMRHEKRQQKEKTKASSTAAGVNMTERSFGVAPGFQGHAQPYETIPSELQRKREWEPTVPEWDSPTYFSEMTLEEKGRHARLLQEEQRQQQTPSWTRTASKIGQSYRNYMRLSGKGTRS</sequence>
<evidence type="ECO:0000256" key="1">
    <source>
        <dbReference type="SAM" id="MobiDB-lite"/>
    </source>
</evidence>
<evidence type="ECO:0000313" key="3">
    <source>
        <dbReference type="EMBL" id="CCC53707.1"/>
    </source>
</evidence>
<proteinExistence type="predicted"/>
<gene>
    <name evidence="3" type="ORF">TVY486_1111910</name>
</gene>
<dbReference type="VEuPathDB" id="TriTrypDB:TvY486_1111910"/>
<feature type="region of interest" description="Disordered" evidence="1">
    <location>
        <begin position="304"/>
        <end position="323"/>
    </location>
</feature>
<dbReference type="AlphaFoldDB" id="G0UCZ7"/>
<evidence type="ECO:0000259" key="2">
    <source>
        <dbReference type="PROSITE" id="PS50076"/>
    </source>
</evidence>
<dbReference type="SMART" id="SM00271">
    <property type="entry name" value="DnaJ"/>
    <property type="match status" value="1"/>
</dbReference>
<dbReference type="OMA" id="NRMKVIN"/>
<feature type="domain" description="J" evidence="2">
    <location>
        <begin position="20"/>
        <end position="94"/>
    </location>
</feature>
<dbReference type="EMBL" id="HE573027">
    <property type="protein sequence ID" value="CCC53707.1"/>
    <property type="molecule type" value="Genomic_DNA"/>
</dbReference>
<dbReference type="SUPFAM" id="SSF46565">
    <property type="entry name" value="Chaperone J-domain"/>
    <property type="match status" value="1"/>
</dbReference>
<dbReference type="Gene3D" id="1.10.287.110">
    <property type="entry name" value="DnaJ domain"/>
    <property type="match status" value="1"/>
</dbReference>
<dbReference type="PROSITE" id="PS50076">
    <property type="entry name" value="DNAJ_2"/>
    <property type="match status" value="1"/>
</dbReference>
<feature type="compositionally biased region" description="Polar residues" evidence="1">
    <location>
        <begin position="312"/>
        <end position="323"/>
    </location>
</feature>
<name>G0UCZ7_TRYVY</name>
<organism evidence="3">
    <name type="scientific">Trypanosoma vivax (strain Y486)</name>
    <dbReference type="NCBI Taxonomy" id="1055687"/>
    <lineage>
        <taxon>Eukaryota</taxon>
        <taxon>Discoba</taxon>
        <taxon>Euglenozoa</taxon>
        <taxon>Kinetoplastea</taxon>
        <taxon>Metakinetoplastina</taxon>
        <taxon>Trypanosomatida</taxon>
        <taxon>Trypanosomatidae</taxon>
        <taxon>Trypanosoma</taxon>
        <taxon>Duttonella</taxon>
    </lineage>
</organism>
<accession>G0UCZ7</accession>
<protein>
    <recommendedName>
        <fullName evidence="2">J domain-containing protein</fullName>
    </recommendedName>
</protein>
<dbReference type="InterPro" id="IPR001623">
    <property type="entry name" value="DnaJ_domain"/>
</dbReference>
<reference evidence="3" key="1">
    <citation type="journal article" date="2012" name="Proc. Natl. Acad. Sci. U.S.A.">
        <title>Antigenic diversity is generated by distinct evolutionary mechanisms in African trypanosome species.</title>
        <authorList>
            <person name="Jackson A.P."/>
            <person name="Berry A."/>
            <person name="Aslett M."/>
            <person name="Allison H.C."/>
            <person name="Burton P."/>
            <person name="Vavrova-Anderson J."/>
            <person name="Brown R."/>
            <person name="Browne H."/>
            <person name="Corton N."/>
            <person name="Hauser H."/>
            <person name="Gamble J."/>
            <person name="Gilderthorp R."/>
            <person name="Marcello L."/>
            <person name="McQuillan J."/>
            <person name="Otto T.D."/>
            <person name="Quail M.A."/>
            <person name="Sanders M.J."/>
            <person name="van Tonder A."/>
            <person name="Ginger M.L."/>
            <person name="Field M.C."/>
            <person name="Barry J.D."/>
            <person name="Hertz-Fowler C."/>
            <person name="Berriman M."/>
        </authorList>
    </citation>
    <scope>NUCLEOTIDE SEQUENCE</scope>
    <source>
        <strain evidence="3">Y486</strain>
    </source>
</reference>
<dbReference type="InterPro" id="IPR036869">
    <property type="entry name" value="J_dom_sf"/>
</dbReference>
<dbReference type="CDD" id="cd06257">
    <property type="entry name" value="DnaJ"/>
    <property type="match status" value="1"/>
</dbReference>